<evidence type="ECO:0000313" key="3">
    <source>
        <dbReference type="Proteomes" id="UP001057532"/>
    </source>
</evidence>
<dbReference type="Pfam" id="PF13276">
    <property type="entry name" value="HTH_21"/>
    <property type="match status" value="1"/>
</dbReference>
<dbReference type="EMBL" id="CP097478">
    <property type="protein sequence ID" value="USS93635.1"/>
    <property type="molecule type" value="Genomic_DNA"/>
</dbReference>
<gene>
    <name evidence="2" type="ORF">M8332_01935</name>
</gene>
<evidence type="ECO:0000313" key="2">
    <source>
        <dbReference type="EMBL" id="USS93635.1"/>
    </source>
</evidence>
<sequence length="118" mass="14007">MARSILYYNLKRTYQADKYQQVKAEIKAIFDKNHETFGYRRIWLKLINRGMRIGSETVRKLMTQLGIKSEGYSKRVSKRYNSFRGRVGKIAPNLLKQRFNEKSAFKVFSHLYYPGKTS</sequence>
<dbReference type="PANTHER" id="PTHR46889">
    <property type="entry name" value="TRANSPOSASE INSF FOR INSERTION SEQUENCE IS3B-RELATED"/>
    <property type="match status" value="1"/>
</dbReference>
<dbReference type="Proteomes" id="UP001057532">
    <property type="component" value="Chromosome"/>
</dbReference>
<feature type="domain" description="HTH-like" evidence="1">
    <location>
        <begin position="21"/>
        <end position="69"/>
    </location>
</feature>
<dbReference type="InterPro" id="IPR025948">
    <property type="entry name" value="HTH-like_dom"/>
</dbReference>
<reference evidence="2" key="1">
    <citation type="submission" date="2022-05" db="EMBL/GenBank/DDBJ databases">
        <authorList>
            <person name="Oliphant S.A."/>
            <person name="Watson-Haigh N.S."/>
            <person name="Sumby K.M."/>
            <person name="Gardner J.M."/>
            <person name="Jiranek V."/>
        </authorList>
    </citation>
    <scope>NUCLEOTIDE SEQUENCE</scope>
    <source>
        <strain evidence="2">Ru20-1</strain>
    </source>
</reference>
<keyword evidence="3" id="KW-1185">Reference proteome</keyword>
<proteinExistence type="predicted"/>
<evidence type="ECO:0000259" key="1">
    <source>
        <dbReference type="Pfam" id="PF13276"/>
    </source>
</evidence>
<protein>
    <submittedName>
        <fullName evidence="2">IS3 family transposase</fullName>
    </submittedName>
</protein>
<name>A0ABY5C4C4_9LACO</name>
<dbReference type="InterPro" id="IPR050900">
    <property type="entry name" value="Transposase_IS3/IS150/IS904"/>
</dbReference>
<accession>A0ABY5C4C4</accession>
<dbReference type="RefSeq" id="WP_252780502.1">
    <property type="nucleotide sequence ID" value="NZ_CP097478.1"/>
</dbReference>
<organism evidence="2 3">
    <name type="scientific">Fructilactobacillus ixorae</name>
    <dbReference type="NCBI Taxonomy" id="1750535"/>
    <lineage>
        <taxon>Bacteria</taxon>
        <taxon>Bacillati</taxon>
        <taxon>Bacillota</taxon>
        <taxon>Bacilli</taxon>
        <taxon>Lactobacillales</taxon>
        <taxon>Lactobacillaceae</taxon>
        <taxon>Fructilactobacillus</taxon>
    </lineage>
</organism>